<keyword evidence="1" id="KW-0472">Membrane</keyword>
<evidence type="ECO:0000313" key="3">
    <source>
        <dbReference type="Proteomes" id="UP000011115"/>
    </source>
</evidence>
<dbReference type="EnsemblPlants" id="PGSC0003DMT400087266">
    <property type="protein sequence ID" value="PGSC0003DMT400087266"/>
    <property type="gene ID" value="PGSC0003DMG400036837"/>
</dbReference>
<evidence type="ECO:0000256" key="1">
    <source>
        <dbReference type="SAM" id="Phobius"/>
    </source>
</evidence>
<evidence type="ECO:0000313" key="2">
    <source>
        <dbReference type="EnsemblPlants" id="PGSC0003DMT400087266"/>
    </source>
</evidence>
<feature type="transmembrane region" description="Helical" evidence="1">
    <location>
        <begin position="50"/>
        <end position="75"/>
    </location>
</feature>
<dbReference type="HOGENOM" id="CLU_2642883_0_0_1"/>
<dbReference type="InParanoid" id="M1DDH1"/>
<reference evidence="2" key="2">
    <citation type="submission" date="2015-06" db="UniProtKB">
        <authorList>
            <consortium name="EnsemblPlants"/>
        </authorList>
    </citation>
    <scope>IDENTIFICATION</scope>
    <source>
        <strain evidence="2">DM1-3 516 R44</strain>
    </source>
</reference>
<keyword evidence="3" id="KW-1185">Reference proteome</keyword>
<organism evidence="2 3">
    <name type="scientific">Solanum tuberosum</name>
    <name type="common">Potato</name>
    <dbReference type="NCBI Taxonomy" id="4113"/>
    <lineage>
        <taxon>Eukaryota</taxon>
        <taxon>Viridiplantae</taxon>
        <taxon>Streptophyta</taxon>
        <taxon>Embryophyta</taxon>
        <taxon>Tracheophyta</taxon>
        <taxon>Spermatophyta</taxon>
        <taxon>Magnoliopsida</taxon>
        <taxon>eudicotyledons</taxon>
        <taxon>Gunneridae</taxon>
        <taxon>Pentapetalae</taxon>
        <taxon>asterids</taxon>
        <taxon>lamiids</taxon>
        <taxon>Solanales</taxon>
        <taxon>Solanaceae</taxon>
        <taxon>Solanoideae</taxon>
        <taxon>Solaneae</taxon>
        <taxon>Solanum</taxon>
    </lineage>
</organism>
<proteinExistence type="predicted"/>
<sequence>MGGGFSIKITVTKSENKNRSQKLCAAAWRPVWMQVGDVSLGEDEEFSNSFYFSFCMVGAVSFICYVKFALLVALVPV</sequence>
<dbReference type="PaxDb" id="4113-PGSC0003DMT400087266"/>
<protein>
    <submittedName>
        <fullName evidence="2">Uncharacterized protein</fullName>
    </submittedName>
</protein>
<name>M1DDH1_SOLTU</name>
<keyword evidence="1" id="KW-1133">Transmembrane helix</keyword>
<dbReference type="Proteomes" id="UP000011115">
    <property type="component" value="Unassembled WGS sequence"/>
</dbReference>
<reference evidence="3" key="1">
    <citation type="journal article" date="2011" name="Nature">
        <title>Genome sequence and analysis of the tuber crop potato.</title>
        <authorList>
            <consortium name="The Potato Genome Sequencing Consortium"/>
        </authorList>
    </citation>
    <scope>NUCLEOTIDE SEQUENCE [LARGE SCALE GENOMIC DNA]</scope>
    <source>
        <strain evidence="3">cv. DM1-3 516 R44</strain>
    </source>
</reference>
<dbReference type="Gramene" id="PGSC0003DMT400087266">
    <property type="protein sequence ID" value="PGSC0003DMT400087266"/>
    <property type="gene ID" value="PGSC0003DMG400036837"/>
</dbReference>
<dbReference type="AlphaFoldDB" id="M1DDH1"/>
<keyword evidence="1" id="KW-0812">Transmembrane</keyword>
<accession>M1DDH1</accession>